<sequence length="786" mass="92993">MTQLFNLESYIKLCQYAYQFELNPDDLIHSQGNLPRRYKQELITEYGMTSYRVDPVISNHRSQQLEIKTNENNFLGEELTQTGIQRLFIIRDTIDLLTLSTSQFLNYQETYLYQSAYYYWNYYQQLKHLNPDKPLIFIDLDCFECDRLIPIQRDQKGIPILNTREPLLIQTPFNSVETYNQICRDISIKILNNFFSNSNLEESAIAHLQKYLQKIAIFEQIPSESNTESMSIIVEIMYSEQIYYKQVQLNLADINIIINNRVNFYALEQLQLAYPNYHWILISQYNRFPIIKQRLPQFLCVSSDHQIFPRVWEMKQNSNFPLFGIYLDTIEFEIGTKDEQGNLITQWIQLSDQTISYEGSPRTLRGTIPETNQNEFLIRKNLVKLPIKVNGEKFLKKGIPQNYEILIENFPETTPDREDVEIKIKIEFILKLNAPPELKVSDVNETYRITSKLVDRVEESFGYIPYQQIVNNRGDQSDKHIQYLKNPGHQKKYKEYLEEVKAELGKISIPIESKSSQEKILDNLLNSINKKLPKPNNIDIFQNIQTDSSEPEVIELKQIFENSDFIKLPDLMIKSYPNSINLVKKMLRFVGKIYRFSEPFNLEPAFDYFKDKLTTKRKKQVIRQGSSAYFESLARTAFSTSQQKLYFDLFEEEYKLTKNQYLWGYARILLWYYNFQSKAENFNYKNHFLLITKYLLSKPANQFTEQYKQNAFLALSYLLTFREIDPDFFKEYSQEKQQAIQVIKHFEDEKVMLNQVSQEKSLNQLFAELIEGKASQSDIDGMIQAS</sequence>
<dbReference type="Proteomes" id="UP000184550">
    <property type="component" value="Unassembled WGS sequence"/>
</dbReference>
<dbReference type="EMBL" id="CZCU02000157">
    <property type="protein sequence ID" value="VXD24219.1"/>
    <property type="molecule type" value="Genomic_DNA"/>
</dbReference>
<gene>
    <name evidence="1" type="ORF">PL8927_80012</name>
</gene>
<evidence type="ECO:0000313" key="2">
    <source>
        <dbReference type="Proteomes" id="UP000184550"/>
    </source>
</evidence>
<dbReference type="OrthoDB" id="436703at2"/>
<proteinExistence type="predicted"/>
<reference evidence="1" key="1">
    <citation type="submission" date="2019-10" db="EMBL/GenBank/DDBJ databases">
        <authorList>
            <consortium name="Genoscope - CEA"/>
            <person name="William W."/>
        </authorList>
    </citation>
    <scope>NUCLEOTIDE SEQUENCE [LARGE SCALE GENOMIC DNA]</scope>
    <source>
        <strain evidence="1">BBR_PRJEB10992</strain>
    </source>
</reference>
<evidence type="ECO:0000313" key="1">
    <source>
        <dbReference type="EMBL" id="VXD24219.1"/>
    </source>
</evidence>
<name>A0A7Z9BZF0_9CYAN</name>
<organism evidence="1 2">
    <name type="scientific">Planktothrix serta PCC 8927</name>
    <dbReference type="NCBI Taxonomy" id="671068"/>
    <lineage>
        <taxon>Bacteria</taxon>
        <taxon>Bacillati</taxon>
        <taxon>Cyanobacteriota</taxon>
        <taxon>Cyanophyceae</taxon>
        <taxon>Oscillatoriophycideae</taxon>
        <taxon>Oscillatoriales</taxon>
        <taxon>Microcoleaceae</taxon>
        <taxon>Planktothrix</taxon>
    </lineage>
</organism>
<dbReference type="RefSeq" id="WP_083617010.1">
    <property type="nucleotide sequence ID" value="NZ_LR734826.1"/>
</dbReference>
<dbReference type="AlphaFoldDB" id="A0A7Z9BZF0"/>
<keyword evidence="2" id="KW-1185">Reference proteome</keyword>
<comment type="caution">
    <text evidence="1">The sequence shown here is derived from an EMBL/GenBank/DDBJ whole genome shotgun (WGS) entry which is preliminary data.</text>
</comment>
<protein>
    <submittedName>
        <fullName evidence="1">Uncharacterized protein</fullName>
    </submittedName>
</protein>
<accession>A0A7Z9BZF0</accession>